<dbReference type="Gene3D" id="1.25.40.20">
    <property type="entry name" value="Ankyrin repeat-containing domain"/>
    <property type="match status" value="1"/>
</dbReference>
<organism evidence="4 5">
    <name type="scientific">Mesorhizobium neociceri</name>
    <dbReference type="NCBI Taxonomy" id="1307853"/>
    <lineage>
        <taxon>Bacteria</taxon>
        <taxon>Pseudomonadati</taxon>
        <taxon>Pseudomonadota</taxon>
        <taxon>Alphaproteobacteria</taxon>
        <taxon>Hyphomicrobiales</taxon>
        <taxon>Phyllobacteriaceae</taxon>
        <taxon>Mesorhizobium</taxon>
    </lineage>
</organism>
<evidence type="ECO:0000313" key="4">
    <source>
        <dbReference type="EMBL" id="MBA1141903.1"/>
    </source>
</evidence>
<dbReference type="PANTHER" id="PTHR24189">
    <property type="entry name" value="MYOTROPHIN"/>
    <property type="match status" value="1"/>
</dbReference>
<keyword evidence="2 3" id="KW-0040">ANK repeat</keyword>
<dbReference type="InterPro" id="IPR050745">
    <property type="entry name" value="Multifunctional_regulatory"/>
</dbReference>
<accession>A0A838B6Y2</accession>
<dbReference type="EMBL" id="JACDTY010000007">
    <property type="protein sequence ID" value="MBA1141903.1"/>
    <property type="molecule type" value="Genomic_DNA"/>
</dbReference>
<proteinExistence type="predicted"/>
<dbReference type="PROSITE" id="PS50088">
    <property type="entry name" value="ANK_REPEAT"/>
    <property type="match status" value="1"/>
</dbReference>
<dbReference type="AlphaFoldDB" id="A0A838B6Y2"/>
<keyword evidence="1" id="KW-0677">Repeat</keyword>
<evidence type="ECO:0000256" key="3">
    <source>
        <dbReference type="PROSITE-ProRule" id="PRU00023"/>
    </source>
</evidence>
<evidence type="ECO:0000256" key="2">
    <source>
        <dbReference type="ARBA" id="ARBA00023043"/>
    </source>
</evidence>
<dbReference type="InterPro" id="IPR036770">
    <property type="entry name" value="Ankyrin_rpt-contain_sf"/>
</dbReference>
<name>A0A838B6Y2_9HYPH</name>
<gene>
    <name evidence="4" type="ORF">H0241_16775</name>
</gene>
<feature type="repeat" description="ANK" evidence="3">
    <location>
        <begin position="55"/>
        <end position="95"/>
    </location>
</feature>
<dbReference type="InterPro" id="IPR002110">
    <property type="entry name" value="Ankyrin_rpt"/>
</dbReference>
<reference evidence="4 5" key="1">
    <citation type="submission" date="2020-07" db="EMBL/GenBank/DDBJ databases">
        <title>Definition of the novel symbiovar canariense within Mesorhizobium novociceri, a new species of genus Mesorhizobium nodulating Cicer canariense in the Caldera de Taburiente National Park (La Palma, Canary Islands).</title>
        <authorList>
            <person name="Leon-Barrios M."/>
            <person name="Perez-Yepez J."/>
            <person name="Flores-Felix J.D."/>
            <person name="Ramirez-Baena M.H."/>
            <person name="Pulido-Suarez L."/>
            <person name="Igual J.M."/>
            <person name="Velazquez E."/>
            <person name="Peix A."/>
        </authorList>
    </citation>
    <scope>NUCLEOTIDE SEQUENCE [LARGE SCALE GENOMIC DNA]</scope>
    <source>
        <strain evidence="4 5">CCANP35</strain>
    </source>
</reference>
<keyword evidence="5" id="KW-1185">Reference proteome</keyword>
<dbReference type="SUPFAM" id="SSF48403">
    <property type="entry name" value="Ankyrin repeat"/>
    <property type="match status" value="1"/>
</dbReference>
<dbReference type="Pfam" id="PF12796">
    <property type="entry name" value="Ank_2"/>
    <property type="match status" value="1"/>
</dbReference>
<comment type="caution">
    <text evidence="4">The sequence shown here is derived from an EMBL/GenBank/DDBJ whole genome shotgun (WGS) entry which is preliminary data.</text>
</comment>
<evidence type="ECO:0000256" key="1">
    <source>
        <dbReference type="ARBA" id="ARBA00022737"/>
    </source>
</evidence>
<dbReference type="SMART" id="SM00248">
    <property type="entry name" value="ANK"/>
    <property type="match status" value="2"/>
</dbReference>
<sequence>MGNLEGVRQALIQGADLEFDGKQGWGPVSGAGYSRNIAITQLLLDHGLNVNKTENGRTLLSHAVYNGPGQAGGDQQFGYVKWLLGKGADANIPDRDGLKPVDIAIRSKADRQIVDLLAAKTEP</sequence>
<dbReference type="GO" id="GO:0005737">
    <property type="term" value="C:cytoplasm"/>
    <property type="evidence" value="ECO:0007669"/>
    <property type="project" value="TreeGrafter"/>
</dbReference>
<evidence type="ECO:0000313" key="5">
    <source>
        <dbReference type="Proteomes" id="UP000558284"/>
    </source>
</evidence>
<dbReference type="PANTHER" id="PTHR24189:SF50">
    <property type="entry name" value="ANKYRIN REPEAT AND SOCS BOX PROTEIN 2"/>
    <property type="match status" value="1"/>
</dbReference>
<dbReference type="Proteomes" id="UP000558284">
    <property type="component" value="Unassembled WGS sequence"/>
</dbReference>
<protein>
    <submittedName>
        <fullName evidence="4">Ankyrin repeat domain-containing protein</fullName>
    </submittedName>
</protein>